<evidence type="ECO:0000313" key="2">
    <source>
        <dbReference type="Proteomes" id="UP000635885"/>
    </source>
</evidence>
<dbReference type="Proteomes" id="UP000635885">
    <property type="component" value="Unassembled WGS sequence"/>
</dbReference>
<dbReference type="EMBL" id="BMFD01000006">
    <property type="protein sequence ID" value="GGC41992.1"/>
    <property type="molecule type" value="Genomic_DNA"/>
</dbReference>
<organism evidence="1 2">
    <name type="scientific">Belliella aquatica</name>
    <dbReference type="NCBI Taxonomy" id="1323734"/>
    <lineage>
        <taxon>Bacteria</taxon>
        <taxon>Pseudomonadati</taxon>
        <taxon>Bacteroidota</taxon>
        <taxon>Cytophagia</taxon>
        <taxon>Cytophagales</taxon>
        <taxon>Cyclobacteriaceae</taxon>
        <taxon>Belliella</taxon>
    </lineage>
</organism>
<gene>
    <name evidence="1" type="ORF">GCM10010993_20720</name>
</gene>
<evidence type="ECO:0000313" key="1">
    <source>
        <dbReference type="EMBL" id="GGC41992.1"/>
    </source>
</evidence>
<reference evidence="2" key="1">
    <citation type="journal article" date="2019" name="Int. J. Syst. Evol. Microbiol.">
        <title>The Global Catalogue of Microorganisms (GCM) 10K type strain sequencing project: providing services to taxonomists for standard genome sequencing and annotation.</title>
        <authorList>
            <consortium name="The Broad Institute Genomics Platform"/>
            <consortium name="The Broad Institute Genome Sequencing Center for Infectious Disease"/>
            <person name="Wu L."/>
            <person name="Ma J."/>
        </authorList>
    </citation>
    <scope>NUCLEOTIDE SEQUENCE [LARGE SCALE GENOMIC DNA]</scope>
    <source>
        <strain evidence="2">CGMCC 1.12479</strain>
    </source>
</reference>
<name>A0ABQ1MK58_9BACT</name>
<accession>A0ABQ1MK58</accession>
<proteinExistence type="predicted"/>
<sequence>MSISNSKSQLGHVTPFEESSVCILIGIRVLHSGQFRPGFLEIDIEGVALFSTLTGFLAENSD</sequence>
<keyword evidence="2" id="KW-1185">Reference proteome</keyword>
<comment type="caution">
    <text evidence="1">The sequence shown here is derived from an EMBL/GenBank/DDBJ whole genome shotgun (WGS) entry which is preliminary data.</text>
</comment>
<protein>
    <submittedName>
        <fullName evidence="1">Uncharacterized protein</fullName>
    </submittedName>
</protein>